<dbReference type="EMBL" id="JAVREP010000001">
    <property type="protein sequence ID" value="MDT0327071.1"/>
    <property type="molecule type" value="Genomic_DNA"/>
</dbReference>
<feature type="transmembrane region" description="Helical" evidence="1">
    <location>
        <begin position="191"/>
        <end position="215"/>
    </location>
</feature>
<name>A0ABU2M436_9ACTN</name>
<protein>
    <submittedName>
        <fullName evidence="2">DUF2306 domain-containing protein</fullName>
    </submittedName>
</protein>
<keyword evidence="3" id="KW-1185">Reference proteome</keyword>
<feature type="transmembrane region" description="Helical" evidence="1">
    <location>
        <begin position="119"/>
        <end position="141"/>
    </location>
</feature>
<organism evidence="2 3">
    <name type="scientific">Nocardiopsis lambiniae</name>
    <dbReference type="NCBI Taxonomy" id="3075539"/>
    <lineage>
        <taxon>Bacteria</taxon>
        <taxon>Bacillati</taxon>
        <taxon>Actinomycetota</taxon>
        <taxon>Actinomycetes</taxon>
        <taxon>Streptosporangiales</taxon>
        <taxon>Nocardiopsidaceae</taxon>
        <taxon>Nocardiopsis</taxon>
    </lineage>
</organism>
<comment type="caution">
    <text evidence="2">The sequence shown here is derived from an EMBL/GenBank/DDBJ whole genome shotgun (WGS) entry which is preliminary data.</text>
</comment>
<reference evidence="3" key="1">
    <citation type="submission" date="2023-07" db="EMBL/GenBank/DDBJ databases">
        <title>30 novel species of actinomycetes from the DSMZ collection.</title>
        <authorList>
            <person name="Nouioui I."/>
        </authorList>
    </citation>
    <scope>NUCLEOTIDE SEQUENCE [LARGE SCALE GENOMIC DNA]</scope>
    <source>
        <strain evidence="3">DSM 44743</strain>
    </source>
</reference>
<feature type="transmembrane region" description="Helical" evidence="1">
    <location>
        <begin position="94"/>
        <end position="113"/>
    </location>
</feature>
<dbReference type="RefSeq" id="WP_311509867.1">
    <property type="nucleotide sequence ID" value="NZ_JAVREP010000001.1"/>
</dbReference>
<evidence type="ECO:0000313" key="2">
    <source>
        <dbReference type="EMBL" id="MDT0327071.1"/>
    </source>
</evidence>
<accession>A0ABU2M436</accession>
<evidence type="ECO:0000313" key="3">
    <source>
        <dbReference type="Proteomes" id="UP001183390"/>
    </source>
</evidence>
<keyword evidence="1" id="KW-0812">Transmembrane</keyword>
<feature type="transmembrane region" description="Helical" evidence="1">
    <location>
        <begin position="153"/>
        <end position="171"/>
    </location>
</feature>
<keyword evidence="1" id="KW-0472">Membrane</keyword>
<dbReference type="Pfam" id="PF10067">
    <property type="entry name" value="DUF2306"/>
    <property type="match status" value="1"/>
</dbReference>
<evidence type="ECO:0000256" key="1">
    <source>
        <dbReference type="SAM" id="Phobius"/>
    </source>
</evidence>
<sequence length="234" mass="25261">MPSPPPAAPTARRRRGVVSLTAVTVLCALVALVSVGAYVGLDPDDSRVGLRPWALHYPFLVVHVMCSVIALVTAPLQLWPALRRGGAHRVIGRIHLFAGVFPGAVSGLVVAVMSTYGPIAQTGFILLAVLWFTTAAAGWRAVRGGRYADHRKWMVRAFSLTMAGVMLRVLLPLSMAALAPLMGPEYGEEDLFVAVYPAIAWLCWVPNLLIAEFYLRRRGRTGVREPAPSGDVRG</sequence>
<feature type="transmembrane region" description="Helical" evidence="1">
    <location>
        <begin position="17"/>
        <end position="39"/>
    </location>
</feature>
<dbReference type="Proteomes" id="UP001183390">
    <property type="component" value="Unassembled WGS sequence"/>
</dbReference>
<feature type="transmembrane region" description="Helical" evidence="1">
    <location>
        <begin position="59"/>
        <end position="82"/>
    </location>
</feature>
<gene>
    <name evidence="2" type="ORF">RM479_01470</name>
</gene>
<proteinExistence type="predicted"/>
<keyword evidence="1" id="KW-1133">Transmembrane helix</keyword>
<dbReference type="InterPro" id="IPR018750">
    <property type="entry name" value="DUF2306_membrane"/>
</dbReference>